<dbReference type="EMBL" id="JADKPO010000030">
    <property type="protein sequence ID" value="MBF4769689.1"/>
    <property type="molecule type" value="Genomic_DNA"/>
</dbReference>
<dbReference type="InterPro" id="IPR000620">
    <property type="entry name" value="EamA_dom"/>
</dbReference>
<comment type="similarity">
    <text evidence="2">Belongs to the EamA transporter family.</text>
</comment>
<keyword evidence="7 12" id="KW-0812">Transmembrane</keyword>
<feature type="transmembrane region" description="Helical" evidence="12">
    <location>
        <begin position="32"/>
        <end position="55"/>
    </location>
</feature>
<evidence type="ECO:0000256" key="8">
    <source>
        <dbReference type="ARBA" id="ARBA00022985"/>
    </source>
</evidence>
<evidence type="ECO:0000256" key="11">
    <source>
        <dbReference type="ARBA" id="ARBA00023136"/>
    </source>
</evidence>
<keyword evidence="6" id="KW-0441">Lipid A biosynthesis</keyword>
<keyword evidence="3" id="KW-1003">Cell membrane</keyword>
<dbReference type="GO" id="GO:0009103">
    <property type="term" value="P:lipopolysaccharide biosynthetic process"/>
    <property type="evidence" value="ECO:0007669"/>
    <property type="project" value="UniProtKB-KW"/>
</dbReference>
<sequence>MGPVALALVLTAAVLHALWNYAAKGVTQDRVLFVWLFATLSAAIWMPVAVVWMLASHERPQWTWLGAATVSAALHITYNLVLQRGYAEGDLNLVYPIARGTGPLLTFVVAVSVLGERPGVVGALGVSLVVVGVLMISWTPRDLHRPGARAGITWGALTGVTIAAYTLWDSHVVTDLGVPPVTYFVLGLLCQVPSLTAMTGSRIRGVRRAWPTMGRRALVVALLSPLAYILVLRAMQVAPVSLVAAARESSIVIGALLGWFALGEARGAHRLAGSAVVALGIAAIVVG</sequence>
<evidence type="ECO:0000256" key="12">
    <source>
        <dbReference type="SAM" id="Phobius"/>
    </source>
</evidence>
<accession>A0A930VLG3</accession>
<name>A0A930VLG3_9ACTN</name>
<feature type="transmembrane region" description="Helical" evidence="12">
    <location>
        <begin position="241"/>
        <end position="262"/>
    </location>
</feature>
<evidence type="ECO:0000256" key="6">
    <source>
        <dbReference type="ARBA" id="ARBA00022556"/>
    </source>
</evidence>
<protein>
    <submittedName>
        <fullName evidence="14">EamA family transporter</fullName>
    </submittedName>
</protein>
<dbReference type="SUPFAM" id="SSF103481">
    <property type="entry name" value="Multidrug resistance efflux transporter EmrE"/>
    <property type="match status" value="2"/>
</dbReference>
<dbReference type="RefSeq" id="WP_194697836.1">
    <property type="nucleotide sequence ID" value="NZ_JADKPO010000030.1"/>
</dbReference>
<dbReference type="PANTHER" id="PTHR30561">
    <property type="entry name" value="SMR FAMILY PROTON-DEPENDENT DRUG EFFLUX TRANSPORTER SUGE"/>
    <property type="match status" value="1"/>
</dbReference>
<gene>
    <name evidence="14" type="ORF">ISU10_18120</name>
</gene>
<feature type="transmembrane region" description="Helical" evidence="12">
    <location>
        <begin position="62"/>
        <end position="81"/>
    </location>
</feature>
<keyword evidence="8" id="KW-0448">Lipopolysaccharide biosynthesis</keyword>
<evidence type="ECO:0000256" key="5">
    <source>
        <dbReference type="ARBA" id="ARBA00022519"/>
    </source>
</evidence>
<keyword evidence="9 12" id="KW-1133">Transmembrane helix</keyword>
<dbReference type="Pfam" id="PF00892">
    <property type="entry name" value="EamA"/>
    <property type="match status" value="1"/>
</dbReference>
<dbReference type="AlphaFoldDB" id="A0A930VLG3"/>
<evidence type="ECO:0000259" key="13">
    <source>
        <dbReference type="Pfam" id="PF00892"/>
    </source>
</evidence>
<evidence type="ECO:0000313" key="14">
    <source>
        <dbReference type="EMBL" id="MBF4769689.1"/>
    </source>
</evidence>
<evidence type="ECO:0000256" key="9">
    <source>
        <dbReference type="ARBA" id="ARBA00022989"/>
    </source>
</evidence>
<evidence type="ECO:0000313" key="15">
    <source>
        <dbReference type="Proteomes" id="UP000660668"/>
    </source>
</evidence>
<comment type="caution">
    <text evidence="14">The sequence shown here is derived from an EMBL/GenBank/DDBJ whole genome shotgun (WGS) entry which is preliminary data.</text>
</comment>
<proteinExistence type="inferred from homology"/>
<evidence type="ECO:0000256" key="1">
    <source>
        <dbReference type="ARBA" id="ARBA00004651"/>
    </source>
</evidence>
<evidence type="ECO:0000256" key="7">
    <source>
        <dbReference type="ARBA" id="ARBA00022692"/>
    </source>
</evidence>
<keyword evidence="4" id="KW-0444">Lipid biosynthesis</keyword>
<evidence type="ECO:0000256" key="2">
    <source>
        <dbReference type="ARBA" id="ARBA00007362"/>
    </source>
</evidence>
<comment type="subcellular location">
    <subcellularLocation>
        <location evidence="1">Cell membrane</location>
        <topology evidence="1">Multi-pass membrane protein</topology>
    </subcellularLocation>
</comment>
<evidence type="ECO:0000256" key="4">
    <source>
        <dbReference type="ARBA" id="ARBA00022516"/>
    </source>
</evidence>
<dbReference type="InterPro" id="IPR000390">
    <property type="entry name" value="Small_drug/metabolite_transptr"/>
</dbReference>
<keyword evidence="11 12" id="KW-0472">Membrane</keyword>
<dbReference type="Proteomes" id="UP000660668">
    <property type="component" value="Unassembled WGS sequence"/>
</dbReference>
<dbReference type="GO" id="GO:0022857">
    <property type="term" value="F:transmembrane transporter activity"/>
    <property type="evidence" value="ECO:0007669"/>
    <property type="project" value="InterPro"/>
</dbReference>
<feature type="transmembrane region" description="Helical" evidence="12">
    <location>
        <begin position="119"/>
        <end position="138"/>
    </location>
</feature>
<dbReference type="InterPro" id="IPR037185">
    <property type="entry name" value="EmrE-like"/>
</dbReference>
<feature type="transmembrane region" description="Helical" evidence="12">
    <location>
        <begin position="180"/>
        <end position="197"/>
    </location>
</feature>
<feature type="transmembrane region" description="Helical" evidence="12">
    <location>
        <begin position="150"/>
        <end position="168"/>
    </location>
</feature>
<keyword evidence="15" id="KW-1185">Reference proteome</keyword>
<dbReference type="Gene3D" id="1.10.3730.20">
    <property type="match status" value="2"/>
</dbReference>
<reference evidence="14" key="1">
    <citation type="submission" date="2020-11" db="EMBL/GenBank/DDBJ databases">
        <title>Nocardioides cynanchi sp. nov., isolated from soil of rhizosphere of Cynanchum wilfordii.</title>
        <authorList>
            <person name="Lee J.-S."/>
            <person name="Suh M.K."/>
            <person name="Kim J.-S."/>
        </authorList>
    </citation>
    <scope>NUCLEOTIDE SEQUENCE</scope>
    <source>
        <strain evidence="14">KCTC 19276</strain>
    </source>
</reference>
<organism evidence="14 15">
    <name type="scientific">Nocardioides agariphilus</name>
    <dbReference type="NCBI Taxonomy" id="433664"/>
    <lineage>
        <taxon>Bacteria</taxon>
        <taxon>Bacillati</taxon>
        <taxon>Actinomycetota</taxon>
        <taxon>Actinomycetes</taxon>
        <taxon>Propionibacteriales</taxon>
        <taxon>Nocardioidaceae</taxon>
        <taxon>Nocardioides</taxon>
    </lineage>
</organism>
<keyword evidence="5" id="KW-0997">Cell inner membrane</keyword>
<evidence type="ECO:0000256" key="10">
    <source>
        <dbReference type="ARBA" id="ARBA00023098"/>
    </source>
</evidence>
<dbReference type="GO" id="GO:0005886">
    <property type="term" value="C:plasma membrane"/>
    <property type="evidence" value="ECO:0007669"/>
    <property type="project" value="UniProtKB-SubCell"/>
</dbReference>
<dbReference type="PANTHER" id="PTHR30561:SF9">
    <property type="entry name" value="4-AMINO-4-DEOXY-L-ARABINOSE-PHOSPHOUNDECAPRENOL FLIPPASE SUBUNIT ARNF-RELATED"/>
    <property type="match status" value="1"/>
</dbReference>
<feature type="transmembrane region" description="Helical" evidence="12">
    <location>
        <begin position="217"/>
        <end position="235"/>
    </location>
</feature>
<feature type="transmembrane region" description="Helical" evidence="12">
    <location>
        <begin position="269"/>
        <end position="286"/>
    </location>
</feature>
<feature type="domain" description="EamA" evidence="13">
    <location>
        <begin position="150"/>
        <end position="285"/>
    </location>
</feature>
<evidence type="ECO:0000256" key="3">
    <source>
        <dbReference type="ARBA" id="ARBA00022475"/>
    </source>
</evidence>
<keyword evidence="10" id="KW-0443">Lipid metabolism</keyword>